<reference evidence="2 3" key="1">
    <citation type="submission" date="2024-02" db="EMBL/GenBank/DDBJ databases">
        <authorList>
            <person name="Chen Y."/>
            <person name="Shah S."/>
            <person name="Dougan E. K."/>
            <person name="Thang M."/>
            <person name="Chan C."/>
        </authorList>
    </citation>
    <scope>NUCLEOTIDE SEQUENCE [LARGE SCALE GENOMIC DNA]</scope>
</reference>
<dbReference type="PANTHER" id="PTHR46082">
    <property type="entry name" value="ATP/GTP-BINDING PROTEIN-RELATED"/>
    <property type="match status" value="1"/>
</dbReference>
<dbReference type="SMART" id="SM00028">
    <property type="entry name" value="TPR"/>
    <property type="match status" value="8"/>
</dbReference>
<dbReference type="Pfam" id="PF13424">
    <property type="entry name" value="TPR_12"/>
    <property type="match status" value="6"/>
</dbReference>
<feature type="region of interest" description="Disordered" evidence="1">
    <location>
        <begin position="939"/>
        <end position="984"/>
    </location>
</feature>
<dbReference type="Proteomes" id="UP001642484">
    <property type="component" value="Unassembled WGS sequence"/>
</dbReference>
<feature type="compositionally biased region" description="Basic and acidic residues" evidence="1">
    <location>
        <begin position="939"/>
        <end position="954"/>
    </location>
</feature>
<dbReference type="EMBL" id="CAXAMN010025962">
    <property type="protein sequence ID" value="CAK9099462.1"/>
    <property type="molecule type" value="Genomic_DNA"/>
</dbReference>
<evidence type="ECO:0008006" key="4">
    <source>
        <dbReference type="Google" id="ProtNLM"/>
    </source>
</evidence>
<sequence>MAELRRLVEVIFKWKLGYGASLERQSYIEILQDIGVTLQEAQFLLQEYPEDSWIGVKDFLEIFFTSEAPKEEHSTSTPNQVKGDKASLKEYFEKGYKQGLVFDHDEYQHDAEDWCWVHTKLGVKVWQDAVDMTQASGAANIQCLFHYTSELGFKNIVDARKSVVEVFASLITTGEKANAWWGRGVYSVQKSPDEWPSIEALIDNNYRNMLKRDSDLRGREAAVEEYRSRVAFCIPILVDESIAYDVSKRQTPEMVEKGLTSPRNLAGKQLNEDGMPPRQCIVVRAERAEKVGNASAVLVESLRCRAEAIKEKLGSEHSEALKALSRLAIVLTARGDLAEAERLQRHVLEAYEAQRGKEDPETLRAVNGLAITLKFAGKQMDSLALFRQALAGREAQLGPVHVESLASVFNLGRALLDLGKLEEAELVCRRALAGCEAELGAMHPATLASLDSLGGLLSKQRKLEDAEVLFRRALTRTESQVGEMHPDTLTLANNLANVLLDQEKLEDAEALYRRALAGFEAELGAMHPETLFPVHGLAVSLRKQGKLEEAELLQRRALTGRQMQLGAMHPSTLASVGHLAKLLEVKGCLAEAEELYVREFQGLEELHGPDDEKTRRSRRRLKRFRRKHARVVRLVFTEGRRSASTSAAVISQTRTWDIAGLGKAERLPWLQRHCTGAPRGGDLFETRSLAEVPRIDGYEASEATRVSPVYRHQNPFVKTSGGGSMARQHRSAWSKTYEKRPLQTMLWYQVNGMTLQEKDEFVALLNQATCQCLHEAIRVRLAKAASIHPWKEDEFDARIKEIFEMFQEPTDSAVMKASHLGDAMRMAQMNPTDSEVSKVMADLGNLESLTLPLLKRVMKDQIAQWSSRDQVQELFGCFEQFDPGKTCFLSRHTLMDVMRSGGNQFSEEMLEGMLEDVPSTSEGYDYRRIIAALLGPEVKKGEKSDGSDAEKAELEDQQEQQGASSEREEESETSTPVQDTKMKPTWERRRKRFWNRVRHKPAWERGTWRNFYLPLRFRCKVPRDEHFASLKDYFEKGYKQGLVFDHDEYQNDPKAWCWVHTKLGVKVWQDALDLTQASGASDVQCFFHYTTELGFKNITDLRKTVVEVFASLITRGEKANAWWGQGVYSVQRPPDEWPNIEALIDNNYRNMLKRDTERKGREAAVEEYRSRVAFCIPILVDESIAYDVSKRQTPEMVEQGNPVGVNLAGKQLNEDGMPPRQCIVIRPERAEEVGNANAVLVESLRCRAEAIRESLGSEHSDSLKASSRLARVLTARGDFEEAEPLHRRVLEAYEARNGAEDPETLTAVYNLAFTLGFAGKLAEAEALSRRALRGRERQLGLMHVDTLESVNNLGWVLKAQEKLGEADTLYRRALEGRKMQLGARHPDTLQSLNNLAGLAKNQGKLEEAELLYRRVLEGREVQLGRMHPTTLASVNNLAVLLQDEGELETAELHHRRALEGFELQLGSRHPHTLRSVWNLAKLLEAKGSLAEAEKLYLRELNAMKELRPDHEETEASRQNLQRFQQHLAQLRALGRAPAAHAEKAYGD</sequence>
<name>A0ABP0RFU9_9DINO</name>
<proteinExistence type="predicted"/>
<dbReference type="SUPFAM" id="SSF48452">
    <property type="entry name" value="TPR-like"/>
    <property type="match status" value="4"/>
</dbReference>
<dbReference type="Gene3D" id="1.10.238.10">
    <property type="entry name" value="EF-hand"/>
    <property type="match status" value="2"/>
</dbReference>
<comment type="caution">
    <text evidence="2">The sequence shown here is derived from an EMBL/GenBank/DDBJ whole genome shotgun (WGS) entry which is preliminary data.</text>
</comment>
<evidence type="ECO:0000313" key="3">
    <source>
        <dbReference type="Proteomes" id="UP001642484"/>
    </source>
</evidence>
<dbReference type="Gene3D" id="1.25.40.10">
    <property type="entry name" value="Tetratricopeptide repeat domain"/>
    <property type="match status" value="4"/>
</dbReference>
<dbReference type="PANTHER" id="PTHR46082:SF6">
    <property type="entry name" value="AAA+ ATPASE DOMAIN-CONTAINING PROTEIN-RELATED"/>
    <property type="match status" value="1"/>
</dbReference>
<dbReference type="InterPro" id="IPR053137">
    <property type="entry name" value="NLR-like"/>
</dbReference>
<protein>
    <recommendedName>
        <fullName evidence="4">Nephrocystin-3</fullName>
    </recommendedName>
</protein>
<accession>A0ABP0RFU9</accession>
<organism evidence="2 3">
    <name type="scientific">Durusdinium trenchii</name>
    <dbReference type="NCBI Taxonomy" id="1381693"/>
    <lineage>
        <taxon>Eukaryota</taxon>
        <taxon>Sar</taxon>
        <taxon>Alveolata</taxon>
        <taxon>Dinophyceae</taxon>
        <taxon>Suessiales</taxon>
        <taxon>Symbiodiniaceae</taxon>
        <taxon>Durusdinium</taxon>
    </lineage>
</organism>
<keyword evidence="3" id="KW-1185">Reference proteome</keyword>
<dbReference type="InterPro" id="IPR019734">
    <property type="entry name" value="TPR_rpt"/>
</dbReference>
<dbReference type="InterPro" id="IPR011992">
    <property type="entry name" value="EF-hand-dom_pair"/>
</dbReference>
<dbReference type="InterPro" id="IPR011990">
    <property type="entry name" value="TPR-like_helical_dom_sf"/>
</dbReference>
<gene>
    <name evidence="2" type="ORF">CCMP2556_LOCUS47069</name>
</gene>
<dbReference type="SUPFAM" id="SSF47473">
    <property type="entry name" value="EF-hand"/>
    <property type="match status" value="1"/>
</dbReference>
<evidence type="ECO:0000313" key="2">
    <source>
        <dbReference type="EMBL" id="CAK9099462.1"/>
    </source>
</evidence>
<evidence type="ECO:0000256" key="1">
    <source>
        <dbReference type="SAM" id="MobiDB-lite"/>
    </source>
</evidence>